<dbReference type="Gene3D" id="3.40.30.10">
    <property type="entry name" value="Glutaredoxin"/>
    <property type="match status" value="1"/>
</dbReference>
<dbReference type="InterPro" id="IPR042797">
    <property type="entry name" value="GRXCR1"/>
</dbReference>
<proteinExistence type="predicted"/>
<dbReference type="Proteomes" id="UP000483820">
    <property type="component" value="Chromosome III"/>
</dbReference>
<dbReference type="AlphaFoldDB" id="A0A6A5H680"/>
<name>A0A6A5H680_CAERE</name>
<dbReference type="KEGG" id="crq:GCK72_011514"/>
<organism evidence="1 2">
    <name type="scientific">Caenorhabditis remanei</name>
    <name type="common">Caenorhabditis vulgaris</name>
    <dbReference type="NCBI Taxonomy" id="31234"/>
    <lineage>
        <taxon>Eukaryota</taxon>
        <taxon>Metazoa</taxon>
        <taxon>Ecdysozoa</taxon>
        <taxon>Nematoda</taxon>
        <taxon>Chromadorea</taxon>
        <taxon>Rhabditida</taxon>
        <taxon>Rhabditina</taxon>
        <taxon>Rhabditomorpha</taxon>
        <taxon>Rhabditoidea</taxon>
        <taxon>Rhabditidae</taxon>
        <taxon>Peloderinae</taxon>
        <taxon>Caenorhabditis</taxon>
    </lineage>
</organism>
<reference evidence="1 2" key="1">
    <citation type="submission" date="2019-12" db="EMBL/GenBank/DDBJ databases">
        <title>Chromosome-level assembly of the Caenorhabditis remanei genome.</title>
        <authorList>
            <person name="Teterina A.A."/>
            <person name="Willis J.H."/>
            <person name="Phillips P.C."/>
        </authorList>
    </citation>
    <scope>NUCLEOTIDE SEQUENCE [LARGE SCALE GENOMIC DNA]</scope>
    <source>
        <strain evidence="1 2">PX506</strain>
        <tissue evidence="1">Whole organism</tissue>
    </source>
</reference>
<dbReference type="InterPro" id="IPR036249">
    <property type="entry name" value="Thioredoxin-like_sf"/>
</dbReference>
<dbReference type="PROSITE" id="PS51354">
    <property type="entry name" value="GLUTAREDOXIN_2"/>
    <property type="match status" value="1"/>
</dbReference>
<dbReference type="GO" id="GO:0007605">
    <property type="term" value="P:sensory perception of sound"/>
    <property type="evidence" value="ECO:0007669"/>
    <property type="project" value="InterPro"/>
</dbReference>
<dbReference type="RefSeq" id="XP_003103956.2">
    <property type="nucleotide sequence ID" value="XM_003103908.2"/>
</dbReference>
<comment type="caution">
    <text evidence="1">The sequence shown here is derived from an EMBL/GenBank/DDBJ whole genome shotgun (WGS) entry which is preliminary data.</text>
</comment>
<accession>A0A6A5H680</accession>
<dbReference type="GeneID" id="9802427"/>
<dbReference type="EMBL" id="WUAV01000003">
    <property type="protein sequence ID" value="KAF1763248.1"/>
    <property type="molecule type" value="Genomic_DNA"/>
</dbReference>
<dbReference type="SUPFAM" id="SSF52833">
    <property type="entry name" value="Thioredoxin-like"/>
    <property type="match status" value="1"/>
</dbReference>
<evidence type="ECO:0000313" key="1">
    <source>
        <dbReference type="EMBL" id="KAF1763248.1"/>
    </source>
</evidence>
<evidence type="ECO:0000313" key="2">
    <source>
        <dbReference type="Proteomes" id="UP000483820"/>
    </source>
</evidence>
<dbReference type="PANTHER" id="PTHR46990">
    <property type="entry name" value="GLUTAREDOXIN DOMAIN-CONTAINING CYSTEINE-RICH PROTEIN 1"/>
    <property type="match status" value="1"/>
</dbReference>
<dbReference type="PANTHER" id="PTHR46990:SF1">
    <property type="entry name" value="GLUTAREDOXIN DOMAIN-CONTAINING CYSTEINE-RICH PROTEIN 1"/>
    <property type="match status" value="1"/>
</dbReference>
<gene>
    <name evidence="1" type="ORF">GCK72_011514</name>
</gene>
<protein>
    <submittedName>
        <fullName evidence="1">Uncharacterized protein</fullName>
    </submittedName>
</protein>
<dbReference type="Pfam" id="PF23733">
    <property type="entry name" value="GRXCR1-2_C"/>
    <property type="match status" value="1"/>
</dbReference>
<dbReference type="CTD" id="9802427"/>
<sequence>MPITTERCLEMLRELHHMKLQLDSCSDILKDLNNNTMRSVMLKRNGSVRGRKNLVKNALRKMEPKLMENNGGDCGVVVYLTSCGVLRRSYDRCKAVTSLLEAFRVKFEVRDLNISAFHVAELAEKLKLNEEFQRDLIFESLPLIYVDGYFLGNDKTIVELNDAKTLERILEKYKTTPTLAVCSECGNRGYVVCRVCHGSRRHHVATSSEIRFGLILRCSFCDENGISRCQKCVN</sequence>